<comment type="caution">
    <text evidence="4">The sequence shown here is derived from an EMBL/GenBank/DDBJ whole genome shotgun (WGS) entry which is preliminary data.</text>
</comment>
<protein>
    <submittedName>
        <fullName evidence="4">Transcriptional regulator</fullName>
    </submittedName>
</protein>
<dbReference type="Gene3D" id="3.10.580.10">
    <property type="entry name" value="CBS-domain"/>
    <property type="match status" value="1"/>
</dbReference>
<evidence type="ECO:0000256" key="1">
    <source>
        <dbReference type="ARBA" id="ARBA00023122"/>
    </source>
</evidence>
<dbReference type="InterPro" id="IPR016842">
    <property type="entry name" value="UCP026546_HTH-CBS"/>
</dbReference>
<reference evidence="4 5" key="1">
    <citation type="journal article" date="2018" name="Emerg. Microbes Infect.">
        <title>Phenotypic and molecular analysis of nontypeable Group B streptococci: identification of cps2a and hybrid cps2a/cps5 Group B streptococcal capsule gene clusters.</title>
        <authorList>
            <person name="Alhhazmi A."/>
            <person name="Tyrrell G.J."/>
        </authorList>
    </citation>
    <scope>NUCLEOTIDE SEQUENCE [LARGE SCALE GENOMIC DNA]</scope>
    <source>
        <strain evidence="4 5">PLGBS17</strain>
    </source>
</reference>
<dbReference type="PANTHER" id="PTHR43080">
    <property type="entry name" value="CBS DOMAIN-CONTAINING PROTEIN CBSX3, MITOCHONDRIAL"/>
    <property type="match status" value="1"/>
</dbReference>
<organism evidence="4 5">
    <name type="scientific">Streptococcus agalactiae</name>
    <dbReference type="NCBI Taxonomy" id="1311"/>
    <lineage>
        <taxon>Bacteria</taxon>
        <taxon>Bacillati</taxon>
        <taxon>Bacillota</taxon>
        <taxon>Bacilli</taxon>
        <taxon>Lactobacillales</taxon>
        <taxon>Streptococcaceae</taxon>
        <taxon>Streptococcus</taxon>
    </lineage>
</organism>
<dbReference type="SUPFAM" id="SSF46785">
    <property type="entry name" value="Winged helix' DNA-binding domain"/>
    <property type="match status" value="1"/>
</dbReference>
<dbReference type="Pfam" id="PF08279">
    <property type="entry name" value="HTH_11"/>
    <property type="match status" value="1"/>
</dbReference>
<dbReference type="CDD" id="cd04617">
    <property type="entry name" value="CBS_pair_CcpN"/>
    <property type="match status" value="1"/>
</dbReference>
<dbReference type="InterPro" id="IPR051257">
    <property type="entry name" value="Diverse_CBS-Domain"/>
</dbReference>
<accession>A0A3D8VU79</accession>
<dbReference type="EMBL" id="QHGZ01000258">
    <property type="protein sequence ID" value="RDY74537.1"/>
    <property type="molecule type" value="Genomic_DNA"/>
</dbReference>
<dbReference type="InterPro" id="IPR036388">
    <property type="entry name" value="WH-like_DNA-bd_sf"/>
</dbReference>
<dbReference type="Gene3D" id="1.10.10.10">
    <property type="entry name" value="Winged helix-like DNA-binding domain superfamily/Winged helix DNA-binding domain"/>
    <property type="match status" value="1"/>
</dbReference>
<feature type="domain" description="CBS" evidence="3">
    <location>
        <begin position="82"/>
        <end position="143"/>
    </location>
</feature>
<dbReference type="SUPFAM" id="SSF54631">
    <property type="entry name" value="CBS-domain pair"/>
    <property type="match status" value="1"/>
</dbReference>
<dbReference type="AlphaFoldDB" id="A0A3D8VU79"/>
<evidence type="ECO:0000256" key="2">
    <source>
        <dbReference type="PROSITE-ProRule" id="PRU00703"/>
    </source>
</evidence>
<keyword evidence="1 2" id="KW-0129">CBS domain</keyword>
<sequence>MYKEGDLIQLNQRQERIIDIIKQFQPITGELIAEKLGVTRAALRSDLAVLSMLGIIDAKPKVGYFYLGQYHASIGTSHFEKMTVSEIMGIPLTVHQKDSVYDVIVHIFMEDAGCAFILDDDDFLCGVVSRKDLLKTSIGGGDLSKMPIGMVMTRMPHVTTVLENESLFAAADKLVSRKVDSLPVVRHDKQYPEKFKVIGKLSKTILASLFLEIRDY</sequence>
<dbReference type="InterPro" id="IPR036390">
    <property type="entry name" value="WH_DNA-bd_sf"/>
</dbReference>
<evidence type="ECO:0000313" key="4">
    <source>
        <dbReference type="EMBL" id="RDY74537.1"/>
    </source>
</evidence>
<dbReference type="Pfam" id="PF00571">
    <property type="entry name" value="CBS"/>
    <property type="match status" value="2"/>
</dbReference>
<dbReference type="InterPro" id="IPR000644">
    <property type="entry name" value="CBS_dom"/>
</dbReference>
<dbReference type="PANTHER" id="PTHR43080:SF2">
    <property type="entry name" value="CBS DOMAIN-CONTAINING PROTEIN"/>
    <property type="match status" value="1"/>
</dbReference>
<gene>
    <name evidence="4" type="ORF">C4618_12805</name>
</gene>
<evidence type="ECO:0000259" key="3">
    <source>
        <dbReference type="PROSITE" id="PS51371"/>
    </source>
</evidence>
<name>A0A3D8VU79_STRAG</name>
<dbReference type="PROSITE" id="PS51371">
    <property type="entry name" value="CBS"/>
    <property type="match status" value="2"/>
</dbReference>
<dbReference type="PIRSF" id="PIRSF026546">
    <property type="entry name" value="UCP026546_CBS_YqzB"/>
    <property type="match status" value="1"/>
</dbReference>
<evidence type="ECO:0000313" key="5">
    <source>
        <dbReference type="Proteomes" id="UP000256718"/>
    </source>
</evidence>
<feature type="domain" description="CBS" evidence="3">
    <location>
        <begin position="152"/>
        <end position="216"/>
    </location>
</feature>
<dbReference type="InterPro" id="IPR013196">
    <property type="entry name" value="HTH_11"/>
</dbReference>
<dbReference type="Proteomes" id="UP000256718">
    <property type="component" value="Unassembled WGS sequence"/>
</dbReference>
<dbReference type="InterPro" id="IPR046342">
    <property type="entry name" value="CBS_dom_sf"/>
</dbReference>
<dbReference type="SMART" id="SM00116">
    <property type="entry name" value="CBS"/>
    <property type="match status" value="2"/>
</dbReference>
<proteinExistence type="predicted"/>